<dbReference type="AlphaFoldDB" id="A0A931DS11"/>
<dbReference type="GO" id="GO:0046872">
    <property type="term" value="F:metal ion binding"/>
    <property type="evidence" value="ECO:0007669"/>
    <property type="project" value="InterPro"/>
</dbReference>
<dbReference type="SUPFAM" id="SSF55718">
    <property type="entry name" value="SCP-like"/>
    <property type="match status" value="1"/>
</dbReference>
<dbReference type="RefSeq" id="WP_197015725.1">
    <property type="nucleotide sequence ID" value="NZ_BAABES010000003.1"/>
</dbReference>
<feature type="domain" description="Mycothiol-dependent maleylpyruvate isomerase metal-binding" evidence="2">
    <location>
        <begin position="17"/>
        <end position="150"/>
    </location>
</feature>
<reference evidence="3" key="1">
    <citation type="submission" date="2020-11" db="EMBL/GenBank/DDBJ databases">
        <title>Sequencing the genomes of 1000 actinobacteria strains.</title>
        <authorList>
            <person name="Klenk H.-P."/>
        </authorList>
    </citation>
    <scope>NUCLEOTIDE SEQUENCE</scope>
    <source>
        <strain evidence="3">DSM 43175</strain>
    </source>
</reference>
<accession>A0A931DS11</accession>
<dbReference type="Proteomes" id="UP000614047">
    <property type="component" value="Unassembled WGS sequence"/>
</dbReference>
<dbReference type="EMBL" id="JADOUA010000001">
    <property type="protein sequence ID" value="MBG6093699.1"/>
    <property type="molecule type" value="Genomic_DNA"/>
</dbReference>
<dbReference type="Gene3D" id="1.20.120.450">
    <property type="entry name" value="dinb family like domain"/>
    <property type="match status" value="1"/>
</dbReference>
<dbReference type="InterPro" id="IPR010872">
    <property type="entry name" value="MDMPI_C-term_domain"/>
</dbReference>
<dbReference type="SUPFAM" id="SSF109854">
    <property type="entry name" value="DinB/YfiT-like putative metalloenzymes"/>
    <property type="match status" value="1"/>
</dbReference>
<evidence type="ECO:0000313" key="4">
    <source>
        <dbReference type="Proteomes" id="UP000614047"/>
    </source>
</evidence>
<protein>
    <submittedName>
        <fullName evidence="3">Uncharacterized protein (TIGR03083 family)</fullName>
    </submittedName>
</protein>
<dbReference type="Pfam" id="PF11716">
    <property type="entry name" value="MDMPI_N"/>
    <property type="match status" value="1"/>
</dbReference>
<dbReference type="InterPro" id="IPR024344">
    <property type="entry name" value="MDMPI_metal-binding"/>
</dbReference>
<organism evidence="3 4">
    <name type="scientific">Actinomadura viridis</name>
    <dbReference type="NCBI Taxonomy" id="58110"/>
    <lineage>
        <taxon>Bacteria</taxon>
        <taxon>Bacillati</taxon>
        <taxon>Actinomycetota</taxon>
        <taxon>Actinomycetes</taxon>
        <taxon>Streptosporangiales</taxon>
        <taxon>Thermomonosporaceae</taxon>
        <taxon>Actinomadura</taxon>
    </lineage>
</organism>
<gene>
    <name evidence="3" type="ORF">IW256_007812</name>
</gene>
<dbReference type="InterPro" id="IPR036527">
    <property type="entry name" value="SCP2_sterol-bd_dom_sf"/>
</dbReference>
<sequence length="267" mass="28589">MKTEMQANVAAFEQTLRSTIALAETFAPQDWKRPTDCPGWSVQDVVSHLVGTELMLLGEDPAAGHVMAEEPPHVRNDLGRLVEPGVDARRGRPGADVLAELREVLDRRLAALPGIDPERPTMAPTGRTVPYAEFMVFRAFDCWIHEQDVRRAVGRPGNLDAPAAGCARRIMESGLPMVVAKRAGAGAGTTVAFEVSAPLAFTARVRVGEDGRARAVDAGAADLTLRMDWETFVRLAAGRCGPEDVTVAAEGDTGLADRVLANMALTP</sequence>
<evidence type="ECO:0000259" key="2">
    <source>
        <dbReference type="Pfam" id="PF11716"/>
    </source>
</evidence>
<dbReference type="InterPro" id="IPR034660">
    <property type="entry name" value="DinB/YfiT-like"/>
</dbReference>
<proteinExistence type="predicted"/>
<dbReference type="InterPro" id="IPR017517">
    <property type="entry name" value="Maleyloyr_isom"/>
</dbReference>
<dbReference type="Pfam" id="PF07398">
    <property type="entry name" value="MDMPI_C"/>
    <property type="match status" value="1"/>
</dbReference>
<feature type="domain" description="MDMPI C-terminal" evidence="1">
    <location>
        <begin position="175"/>
        <end position="258"/>
    </location>
</feature>
<dbReference type="NCBIfam" id="TIGR03083">
    <property type="entry name" value="maleylpyruvate isomerase family mycothiol-dependent enzyme"/>
    <property type="match status" value="1"/>
</dbReference>
<evidence type="ECO:0000313" key="3">
    <source>
        <dbReference type="EMBL" id="MBG6093699.1"/>
    </source>
</evidence>
<keyword evidence="4" id="KW-1185">Reference proteome</keyword>
<evidence type="ECO:0000259" key="1">
    <source>
        <dbReference type="Pfam" id="PF07398"/>
    </source>
</evidence>
<name>A0A931DS11_9ACTN</name>
<comment type="caution">
    <text evidence="3">The sequence shown here is derived from an EMBL/GenBank/DDBJ whole genome shotgun (WGS) entry which is preliminary data.</text>
</comment>